<sequence length="94" mass="9980">MYNDALNSVLAFASVLAVFVMALVQLVKNSVKLPRNIVPVVGLAIGLLVGAVAYPFTDMNLILRLWAGGLAGLSATGLFELAFNKRDGTKTDDK</sequence>
<dbReference type="OrthoDB" id="2665815at2"/>
<proteinExistence type="predicted"/>
<gene>
    <name evidence="2" type="ORF">UQ64_17165</name>
</gene>
<reference evidence="2 3" key="1">
    <citation type="journal article" date="2015" name="Int. Biodeterior. Biodegradation">
        <title>Physiological and genetic screening methods for the isolation of methyl tert-butyl ether-degrading bacteria for bioremediation purposes.</title>
        <authorList>
            <person name="Guisado I.M."/>
            <person name="Purswani J."/>
            <person name="Gonzalez Lopez J."/>
            <person name="Pozo C."/>
        </authorList>
    </citation>
    <scope>NUCLEOTIDE SEQUENCE [LARGE SCALE GENOMIC DNA]</scope>
    <source>
        <strain evidence="2 3">SH7</strain>
    </source>
</reference>
<keyword evidence="3" id="KW-1185">Reference proteome</keyword>
<dbReference type="AlphaFoldDB" id="A0A0W1AY23"/>
<dbReference type="EMBL" id="LCZJ02000023">
    <property type="protein sequence ID" value="KTD86189.1"/>
    <property type="molecule type" value="Genomic_DNA"/>
</dbReference>
<feature type="transmembrane region" description="Helical" evidence="1">
    <location>
        <begin position="62"/>
        <end position="83"/>
    </location>
</feature>
<feature type="transmembrane region" description="Helical" evidence="1">
    <location>
        <begin position="36"/>
        <end position="56"/>
    </location>
</feature>
<dbReference type="InterPro" id="IPR009708">
    <property type="entry name" value="Phage_A118_holin/antiholin"/>
</dbReference>
<comment type="caution">
    <text evidence="2">The sequence shown here is derived from an EMBL/GenBank/DDBJ whole genome shotgun (WGS) entry which is preliminary data.</text>
</comment>
<evidence type="ECO:0000313" key="3">
    <source>
        <dbReference type="Proteomes" id="UP000054709"/>
    </source>
</evidence>
<dbReference type="Pfam" id="PF06946">
    <property type="entry name" value="Phage_holin_5_1"/>
    <property type="match status" value="1"/>
</dbReference>
<protein>
    <submittedName>
        <fullName evidence="2">Holin</fullName>
    </submittedName>
</protein>
<keyword evidence="1" id="KW-0812">Transmembrane</keyword>
<name>A0A0W1AY23_9BACL</name>
<dbReference type="Proteomes" id="UP000054709">
    <property type="component" value="Unassembled WGS sequence"/>
</dbReference>
<organism evidence="2 3">
    <name type="scientific">Paenibacillus etheri</name>
    <dbReference type="NCBI Taxonomy" id="1306852"/>
    <lineage>
        <taxon>Bacteria</taxon>
        <taxon>Bacillati</taxon>
        <taxon>Bacillota</taxon>
        <taxon>Bacilli</taxon>
        <taxon>Bacillales</taxon>
        <taxon>Paenibacillaceae</taxon>
        <taxon>Paenibacillus</taxon>
    </lineage>
</organism>
<dbReference type="RefSeq" id="WP_042127188.1">
    <property type="nucleotide sequence ID" value="NZ_LCZJ02000023.1"/>
</dbReference>
<evidence type="ECO:0000256" key="1">
    <source>
        <dbReference type="SAM" id="Phobius"/>
    </source>
</evidence>
<keyword evidence="1" id="KW-1133">Transmembrane helix</keyword>
<accession>A0A0W1AY23</accession>
<feature type="transmembrane region" description="Helical" evidence="1">
    <location>
        <begin position="6"/>
        <end position="24"/>
    </location>
</feature>
<evidence type="ECO:0000313" key="2">
    <source>
        <dbReference type="EMBL" id="KTD86189.1"/>
    </source>
</evidence>
<keyword evidence="1" id="KW-0472">Membrane</keyword>